<dbReference type="Gene3D" id="3.30.70.20">
    <property type="match status" value="2"/>
</dbReference>
<evidence type="ECO:0000256" key="1">
    <source>
        <dbReference type="ARBA" id="ARBA00001966"/>
    </source>
</evidence>
<organism evidence="11 12">
    <name type="scientific">Slackia isoflavoniconvertens</name>
    <dbReference type="NCBI Taxonomy" id="572010"/>
    <lineage>
        <taxon>Bacteria</taxon>
        <taxon>Bacillati</taxon>
        <taxon>Actinomycetota</taxon>
        <taxon>Coriobacteriia</taxon>
        <taxon>Eggerthellales</taxon>
        <taxon>Eggerthellaceae</taxon>
        <taxon>Slackia</taxon>
    </lineage>
</organism>
<comment type="cofactor">
    <cofactor evidence="1">
        <name>[4Fe-4S] cluster</name>
        <dbReference type="ChEBI" id="CHEBI:49883"/>
    </cofactor>
</comment>
<dbReference type="SUPFAM" id="SSF54862">
    <property type="entry name" value="4Fe-4S ferredoxins"/>
    <property type="match status" value="1"/>
</dbReference>
<dbReference type="AlphaFoldDB" id="A0A369LF01"/>
<dbReference type="GO" id="GO:0051539">
    <property type="term" value="F:4 iron, 4 sulfur cluster binding"/>
    <property type="evidence" value="ECO:0007669"/>
    <property type="project" value="UniProtKB-KW"/>
</dbReference>
<dbReference type="GO" id="GO:0046872">
    <property type="term" value="F:metal ion binding"/>
    <property type="evidence" value="ECO:0007669"/>
    <property type="project" value="UniProtKB-KW"/>
</dbReference>
<keyword evidence="8" id="KW-0408">Iron</keyword>
<gene>
    <name evidence="11" type="primary">dmsB</name>
    <name evidence="11" type="ORF">C1881_07160</name>
</gene>
<dbReference type="Proteomes" id="UP000253975">
    <property type="component" value="Unassembled WGS sequence"/>
</dbReference>
<keyword evidence="6" id="KW-0677">Repeat</keyword>
<dbReference type="PROSITE" id="PS51379">
    <property type="entry name" value="4FE4S_FER_2"/>
    <property type="match status" value="3"/>
</dbReference>
<proteinExistence type="predicted"/>
<comment type="function">
    <text evidence="2">Electron transfer subunit of the terminal reductase during anaerobic growth on various sulfoxide and N-oxide compounds.</text>
</comment>
<evidence type="ECO:0000256" key="2">
    <source>
        <dbReference type="ARBA" id="ARBA00003584"/>
    </source>
</evidence>
<dbReference type="InterPro" id="IPR017900">
    <property type="entry name" value="4Fe4S_Fe_S_CS"/>
</dbReference>
<dbReference type="Pfam" id="PF12800">
    <property type="entry name" value="Fer4_4"/>
    <property type="match status" value="1"/>
</dbReference>
<evidence type="ECO:0000313" key="11">
    <source>
        <dbReference type="EMBL" id="RDB57754.1"/>
    </source>
</evidence>
<evidence type="ECO:0000256" key="8">
    <source>
        <dbReference type="ARBA" id="ARBA00023004"/>
    </source>
</evidence>
<dbReference type="NCBIfam" id="TIGR02951">
    <property type="entry name" value="DMSO_dmsB"/>
    <property type="match status" value="1"/>
</dbReference>
<reference evidence="11 12" key="1">
    <citation type="journal article" date="2018" name="Elife">
        <title>Discovery and characterization of a prevalent human gut bacterial enzyme sufficient for the inactivation of a family of plant toxins.</title>
        <authorList>
            <person name="Koppel N."/>
            <person name="Bisanz J.E."/>
            <person name="Pandelia M.E."/>
            <person name="Turnbaugh P.J."/>
            <person name="Balskus E.P."/>
        </authorList>
    </citation>
    <scope>NUCLEOTIDE SEQUENCE [LARGE SCALE GENOMIC DNA]</scope>
    <source>
        <strain evidence="11 12">OB21 GAM31</strain>
    </source>
</reference>
<feature type="domain" description="4Fe-4S ferredoxin-type" evidence="10">
    <location>
        <begin position="56"/>
        <end position="90"/>
    </location>
</feature>
<evidence type="ECO:0000256" key="7">
    <source>
        <dbReference type="ARBA" id="ARBA00022982"/>
    </source>
</evidence>
<dbReference type="PANTHER" id="PTHR43177">
    <property type="entry name" value="PROTEIN NRFC"/>
    <property type="match status" value="1"/>
</dbReference>
<dbReference type="RefSeq" id="WP_114551984.1">
    <property type="nucleotide sequence ID" value="NZ_DBEZNL010000052.1"/>
</dbReference>
<evidence type="ECO:0000256" key="5">
    <source>
        <dbReference type="ARBA" id="ARBA00022723"/>
    </source>
</evidence>
<comment type="caution">
    <text evidence="11">The sequence shown here is derived from an EMBL/GenBank/DDBJ whole genome shotgun (WGS) entry which is preliminary data.</text>
</comment>
<dbReference type="InterPro" id="IPR014297">
    <property type="entry name" value="DMSO_DmsB"/>
</dbReference>
<dbReference type="InterPro" id="IPR017896">
    <property type="entry name" value="4Fe4S_Fe-S-bd"/>
</dbReference>
<accession>A0A369LF01</accession>
<evidence type="ECO:0000256" key="6">
    <source>
        <dbReference type="ARBA" id="ARBA00022737"/>
    </source>
</evidence>
<evidence type="ECO:0000259" key="10">
    <source>
        <dbReference type="PROSITE" id="PS51379"/>
    </source>
</evidence>
<sequence length="209" mass="22847">MMAQYGFHFDSSRCTGCKTCELVCKDYHDLGPAILFRRIYDYEGGTWTKTKEDAWEKTAFNYHVSISCNHCDSPACVENCPTGAMQKDEATGLVNTDPNVCIGCGTCRNSCPYDAPRIDASAGVCHKCDGCLARVRDGKEPMCVGSCPLRALEFGPIEELREKYGDCAQVPPMAAPATRPNIVIGTCQAVDSETYNLDEGYVANPLEVE</sequence>
<dbReference type="InterPro" id="IPR050954">
    <property type="entry name" value="ET_IronSulfur_Cluster-Binding"/>
</dbReference>
<keyword evidence="3" id="KW-0813">Transport</keyword>
<dbReference type="Pfam" id="PF13247">
    <property type="entry name" value="Fer4_11"/>
    <property type="match status" value="1"/>
</dbReference>
<feature type="domain" description="4Fe-4S ferredoxin-type" evidence="10">
    <location>
        <begin position="92"/>
        <end position="121"/>
    </location>
</feature>
<dbReference type="EMBL" id="PPTO01000011">
    <property type="protein sequence ID" value="RDB57754.1"/>
    <property type="molecule type" value="Genomic_DNA"/>
</dbReference>
<evidence type="ECO:0000256" key="9">
    <source>
        <dbReference type="ARBA" id="ARBA00023014"/>
    </source>
</evidence>
<evidence type="ECO:0000256" key="4">
    <source>
        <dbReference type="ARBA" id="ARBA00022485"/>
    </source>
</evidence>
<dbReference type="PANTHER" id="PTHR43177:SF5">
    <property type="entry name" value="ANAEROBIC DIMETHYL SULFOXIDE REDUCTASE CHAIN B-RELATED"/>
    <property type="match status" value="1"/>
</dbReference>
<keyword evidence="7" id="KW-0249">Electron transport</keyword>
<dbReference type="CDD" id="cd16371">
    <property type="entry name" value="DMSOR_beta_like"/>
    <property type="match status" value="1"/>
</dbReference>
<evidence type="ECO:0000313" key="12">
    <source>
        <dbReference type="Proteomes" id="UP000253975"/>
    </source>
</evidence>
<feature type="domain" description="4Fe-4S ferredoxin-type" evidence="10">
    <location>
        <begin position="5"/>
        <end position="33"/>
    </location>
</feature>
<keyword evidence="5" id="KW-0479">Metal-binding</keyword>
<keyword evidence="9" id="KW-0411">Iron-sulfur</keyword>
<keyword evidence="4" id="KW-0004">4Fe-4S</keyword>
<name>A0A369LF01_9ACTN</name>
<protein>
    <submittedName>
        <fullName evidence="11">Dimethylsulfoxide reductase, chain B</fullName>
    </submittedName>
</protein>
<evidence type="ECO:0000256" key="3">
    <source>
        <dbReference type="ARBA" id="ARBA00022448"/>
    </source>
</evidence>
<dbReference type="PROSITE" id="PS00198">
    <property type="entry name" value="4FE4S_FER_1"/>
    <property type="match status" value="1"/>
</dbReference>